<dbReference type="SUPFAM" id="SSF53474">
    <property type="entry name" value="alpha/beta-Hydrolases"/>
    <property type="match status" value="1"/>
</dbReference>
<dbReference type="Pfam" id="PF07859">
    <property type="entry name" value="Abhydrolase_3"/>
    <property type="match status" value="1"/>
</dbReference>
<dbReference type="PROSITE" id="PS01174">
    <property type="entry name" value="LIPASE_GDXG_SER"/>
    <property type="match status" value="1"/>
</dbReference>
<evidence type="ECO:0000313" key="6">
    <source>
        <dbReference type="EMBL" id="ABM97368.1"/>
    </source>
</evidence>
<dbReference type="InterPro" id="IPR050300">
    <property type="entry name" value="GDXG_lipolytic_enzyme"/>
</dbReference>
<feature type="domain" description="Alpha/beta hydrolase fold-3" evidence="5">
    <location>
        <begin position="113"/>
        <end position="319"/>
    </location>
</feature>
<keyword evidence="7" id="KW-1185">Reference proteome</keyword>
<dbReference type="GO" id="GO:0016787">
    <property type="term" value="F:hydrolase activity"/>
    <property type="evidence" value="ECO:0007669"/>
    <property type="project" value="UniProtKB-KW"/>
</dbReference>
<dbReference type="InterPro" id="IPR033140">
    <property type="entry name" value="Lipase_GDXG_put_SER_AS"/>
</dbReference>
<dbReference type="InterPro" id="IPR013094">
    <property type="entry name" value="AB_hydrolase_3"/>
</dbReference>
<keyword evidence="2" id="KW-0378">Hydrolase</keyword>
<feature type="region of interest" description="Disordered" evidence="4">
    <location>
        <begin position="1"/>
        <end position="41"/>
    </location>
</feature>
<accession>A2SP79</accession>
<evidence type="ECO:0000259" key="5">
    <source>
        <dbReference type="Pfam" id="PF07859"/>
    </source>
</evidence>
<feature type="active site" evidence="3">
    <location>
        <position position="191"/>
    </location>
</feature>
<evidence type="ECO:0000313" key="7">
    <source>
        <dbReference type="Proteomes" id="UP000000366"/>
    </source>
</evidence>
<dbReference type="AlphaFoldDB" id="A2SP79"/>
<name>A2SP79_METPP</name>
<dbReference type="InterPro" id="IPR029058">
    <property type="entry name" value="AB_hydrolase_fold"/>
</dbReference>
<comment type="similarity">
    <text evidence="1">Belongs to the 'GDXG' lipolytic enzyme family.</text>
</comment>
<evidence type="ECO:0000256" key="2">
    <source>
        <dbReference type="ARBA" id="ARBA00022801"/>
    </source>
</evidence>
<dbReference type="PANTHER" id="PTHR48081:SF8">
    <property type="entry name" value="ALPHA_BETA HYDROLASE FOLD-3 DOMAIN-CONTAINING PROTEIN-RELATED"/>
    <property type="match status" value="1"/>
</dbReference>
<dbReference type="PANTHER" id="PTHR48081">
    <property type="entry name" value="AB HYDROLASE SUPERFAMILY PROTEIN C4A8.06C"/>
    <property type="match status" value="1"/>
</dbReference>
<gene>
    <name evidence="6" type="ordered locus">Mpe_B0604</name>
</gene>
<protein>
    <submittedName>
        <fullName evidence="6">Esterase/lipase-like protein</fullName>
    </submittedName>
</protein>
<keyword evidence="6" id="KW-0614">Plasmid</keyword>
<dbReference type="KEGG" id="mpt:Mpe_B0604"/>
<evidence type="ECO:0000256" key="4">
    <source>
        <dbReference type="SAM" id="MobiDB-lite"/>
    </source>
</evidence>
<dbReference type="EMBL" id="CP000556">
    <property type="protein sequence ID" value="ABM97368.1"/>
    <property type="molecule type" value="Genomic_DNA"/>
</dbReference>
<dbReference type="Gene3D" id="3.40.50.1820">
    <property type="entry name" value="alpha/beta hydrolase"/>
    <property type="match status" value="1"/>
</dbReference>
<evidence type="ECO:0000256" key="1">
    <source>
        <dbReference type="ARBA" id="ARBA00010515"/>
    </source>
</evidence>
<dbReference type="HOGENOM" id="CLU_012494_6_4_4"/>
<sequence length="346" mass="37819">MRPRYPQRAREVPKAPAKRHDRAAEQTGSRASARHRHHVTSNSTAHRVVQTFLKPFREMGIAECRAAFDALCMSQPPSRARIATAVDLKIPGPGGQIPLRIYTPQGDGPFPVLMYFHGGGWVIGSLDAYDIICRELCFGASALVVSVDYRLSPECRFPAATNDCLEATRWAGEFACEINGDAHRIAVSGDSAGGNLAAVTALRVRDEGGPNLCAQLLVYPVINGGVLPTHSMVENGKGYLLEGADMKWFFDHYVGSLSDRYRPNCSPILANSLSNLPPALVQTMEFDPLRDEGENYANALKEAGGTVTLSRYVGAIHGTLCFVTSLDQGRAMMDESTYWLSQRFRS</sequence>
<organism evidence="6 7">
    <name type="scientific">Methylibium petroleiphilum (strain ATCC BAA-1232 / LMG 22953 / PM1)</name>
    <dbReference type="NCBI Taxonomy" id="420662"/>
    <lineage>
        <taxon>Bacteria</taxon>
        <taxon>Pseudomonadati</taxon>
        <taxon>Pseudomonadota</taxon>
        <taxon>Betaproteobacteria</taxon>
        <taxon>Burkholderiales</taxon>
        <taxon>Sphaerotilaceae</taxon>
        <taxon>Methylibium</taxon>
    </lineage>
</organism>
<evidence type="ECO:0000256" key="3">
    <source>
        <dbReference type="PROSITE-ProRule" id="PRU10038"/>
    </source>
</evidence>
<dbReference type="FunFam" id="3.40.50.1820:FF:000089">
    <property type="entry name" value="Alpha/beta hydrolase"/>
    <property type="match status" value="1"/>
</dbReference>
<proteinExistence type="inferred from homology"/>
<dbReference type="eggNOG" id="COG0657">
    <property type="taxonomic scope" value="Bacteria"/>
</dbReference>
<reference evidence="6 7" key="1">
    <citation type="journal article" date="2007" name="J. Bacteriol.">
        <title>Whole-genome analysis of the methyl tert-butyl ether-degrading beta-proteobacterium Methylibium petroleiphilum PM1.</title>
        <authorList>
            <person name="Kane S.R."/>
            <person name="Chakicherla A.Y."/>
            <person name="Chain P.S.G."/>
            <person name="Schmidt R."/>
            <person name="Shin M.W."/>
            <person name="Legler T.C."/>
            <person name="Scow K.M."/>
            <person name="Larimer F.W."/>
            <person name="Lucas S.M."/>
            <person name="Richardson P.M."/>
            <person name="Hristova K.R."/>
        </authorList>
    </citation>
    <scope>NUCLEOTIDE SEQUENCE [LARGE SCALE GENOMIC DNA]</scope>
    <source>
        <strain evidence="7">ATCC BAA-1232 / LMG 22953 / PM1</strain>
        <plasmid evidence="6 7">RPME01</plasmid>
    </source>
</reference>
<dbReference type="Proteomes" id="UP000000366">
    <property type="component" value="Plasmid RPME01"/>
</dbReference>
<geneLocation type="plasmid" evidence="6 7">
    <name>RPME01</name>
</geneLocation>